<evidence type="ECO:0000256" key="1">
    <source>
        <dbReference type="ARBA" id="ARBA00004651"/>
    </source>
</evidence>
<dbReference type="Gene3D" id="3.10.20.30">
    <property type="match status" value="1"/>
</dbReference>
<feature type="domain" description="Guanylate cyclase" evidence="5">
    <location>
        <begin position="377"/>
        <end position="509"/>
    </location>
</feature>
<dbReference type="InterPro" id="IPR029787">
    <property type="entry name" value="Nucleotide_cyclase"/>
</dbReference>
<evidence type="ECO:0000256" key="3">
    <source>
        <dbReference type="ARBA" id="ARBA00023136"/>
    </source>
</evidence>
<dbReference type="CDD" id="cd07302">
    <property type="entry name" value="CHD"/>
    <property type="match status" value="1"/>
</dbReference>
<dbReference type="Gene3D" id="3.30.70.1230">
    <property type="entry name" value="Nucleotide cyclase"/>
    <property type="match status" value="1"/>
</dbReference>
<dbReference type="SMART" id="SM00044">
    <property type="entry name" value="CYCc"/>
    <property type="match status" value="1"/>
</dbReference>
<dbReference type="PROSITE" id="PS50125">
    <property type="entry name" value="GUANYLATE_CYCLASE_2"/>
    <property type="match status" value="1"/>
</dbReference>
<dbReference type="PANTHER" id="PTHR43081:SF17">
    <property type="entry name" value="BLL5647 PROTEIN"/>
    <property type="match status" value="1"/>
</dbReference>
<dbReference type="OrthoDB" id="9762462at2"/>
<feature type="transmembrane region" description="Helical" evidence="4">
    <location>
        <begin position="141"/>
        <end position="163"/>
    </location>
</feature>
<dbReference type="RefSeq" id="WP_115935003.1">
    <property type="nucleotide sequence ID" value="NZ_QRDW01000001.1"/>
</dbReference>
<evidence type="ECO:0000259" key="6">
    <source>
        <dbReference type="PROSITE" id="PS51085"/>
    </source>
</evidence>
<dbReference type="InterPro" id="IPR034804">
    <property type="entry name" value="SQR/QFR_C/D"/>
</dbReference>
<dbReference type="InterPro" id="IPR001054">
    <property type="entry name" value="A/G_cyclase"/>
</dbReference>
<dbReference type="CDD" id="cd00207">
    <property type="entry name" value="fer2"/>
    <property type="match status" value="1"/>
</dbReference>
<dbReference type="PANTHER" id="PTHR43081">
    <property type="entry name" value="ADENYLATE CYCLASE, TERMINAL-DIFFERENTIATION SPECIFIC-RELATED"/>
    <property type="match status" value="1"/>
</dbReference>
<keyword evidence="4" id="KW-0812">Transmembrane</keyword>
<dbReference type="InterPro" id="IPR050697">
    <property type="entry name" value="Adenylyl/Guanylyl_Cyclase_3/4"/>
</dbReference>
<accession>A0A3D9HWM2</accession>
<dbReference type="SUPFAM" id="SSF54292">
    <property type="entry name" value="2Fe-2S ferredoxin-like"/>
    <property type="match status" value="1"/>
</dbReference>
<protein>
    <submittedName>
        <fullName evidence="7">Adenylate cyclase</fullName>
    </submittedName>
</protein>
<keyword evidence="2" id="KW-1003">Cell membrane</keyword>
<gene>
    <name evidence="7" type="ORF">DFP90_101703</name>
</gene>
<evidence type="ECO:0000256" key="2">
    <source>
        <dbReference type="ARBA" id="ARBA00022475"/>
    </source>
</evidence>
<reference evidence="7 8" key="1">
    <citation type="submission" date="2018-07" db="EMBL/GenBank/DDBJ databases">
        <title>Genomic Encyclopedia of Type Strains, Phase III (KMG-III): the genomes of soil and plant-associated and newly described type strains.</title>
        <authorList>
            <person name="Whitman W."/>
        </authorList>
    </citation>
    <scope>NUCLEOTIDE SEQUENCE [LARGE SCALE GENOMIC DNA]</scope>
    <source>
        <strain evidence="7 8">CECT 8488</strain>
    </source>
</reference>
<feature type="domain" description="2Fe-2S ferredoxin-type" evidence="6">
    <location>
        <begin position="259"/>
        <end position="355"/>
    </location>
</feature>
<dbReference type="GO" id="GO:0004016">
    <property type="term" value="F:adenylate cyclase activity"/>
    <property type="evidence" value="ECO:0007669"/>
    <property type="project" value="UniProtKB-ARBA"/>
</dbReference>
<dbReference type="Pfam" id="PF00111">
    <property type="entry name" value="Fer2"/>
    <property type="match status" value="1"/>
</dbReference>
<keyword evidence="3 4" id="KW-0472">Membrane</keyword>
<feature type="transmembrane region" description="Helical" evidence="4">
    <location>
        <begin position="93"/>
        <end position="112"/>
    </location>
</feature>
<dbReference type="InterPro" id="IPR001041">
    <property type="entry name" value="2Fe-2S_ferredoxin-type"/>
</dbReference>
<evidence type="ECO:0000256" key="4">
    <source>
        <dbReference type="SAM" id="Phobius"/>
    </source>
</evidence>
<feature type="transmembrane region" description="Helical" evidence="4">
    <location>
        <begin position="15"/>
        <end position="35"/>
    </location>
</feature>
<keyword evidence="8" id="KW-1185">Reference proteome</keyword>
<evidence type="ECO:0000313" key="7">
    <source>
        <dbReference type="EMBL" id="RED53904.1"/>
    </source>
</evidence>
<evidence type="ECO:0000259" key="5">
    <source>
        <dbReference type="PROSITE" id="PS50125"/>
    </source>
</evidence>
<evidence type="ECO:0000313" key="8">
    <source>
        <dbReference type="Proteomes" id="UP000256845"/>
    </source>
</evidence>
<comment type="subcellular location">
    <subcellularLocation>
        <location evidence="1">Cell membrane</location>
        <topology evidence="1">Multi-pass membrane protein</topology>
    </subcellularLocation>
</comment>
<dbReference type="InterPro" id="IPR012675">
    <property type="entry name" value="Beta-grasp_dom_sf"/>
</dbReference>
<dbReference type="SUPFAM" id="SSF55073">
    <property type="entry name" value="Nucleotide cyclase"/>
    <property type="match status" value="1"/>
</dbReference>
<feature type="transmembrane region" description="Helical" evidence="4">
    <location>
        <begin position="55"/>
        <end position="81"/>
    </location>
</feature>
<dbReference type="Proteomes" id="UP000256845">
    <property type="component" value="Unassembled WGS sequence"/>
</dbReference>
<keyword evidence="4" id="KW-1133">Transmembrane helix</keyword>
<comment type="caution">
    <text evidence="7">The sequence shown here is derived from an EMBL/GenBank/DDBJ whole genome shotgun (WGS) entry which is preliminary data.</text>
</comment>
<dbReference type="Pfam" id="PF00211">
    <property type="entry name" value="Guanylate_cyc"/>
    <property type="match status" value="1"/>
</dbReference>
<dbReference type="EMBL" id="QRDW01000001">
    <property type="protein sequence ID" value="RED53904.1"/>
    <property type="molecule type" value="Genomic_DNA"/>
</dbReference>
<dbReference type="GO" id="GO:0035556">
    <property type="term" value="P:intracellular signal transduction"/>
    <property type="evidence" value="ECO:0007669"/>
    <property type="project" value="InterPro"/>
</dbReference>
<proteinExistence type="predicted"/>
<dbReference type="SUPFAM" id="SSF81343">
    <property type="entry name" value="Fumarate reductase respiratory complex transmembrane subunits"/>
    <property type="match status" value="1"/>
</dbReference>
<organism evidence="7 8">
    <name type="scientific">Aestuariispira insulae</name>
    <dbReference type="NCBI Taxonomy" id="1461337"/>
    <lineage>
        <taxon>Bacteria</taxon>
        <taxon>Pseudomonadati</taxon>
        <taxon>Pseudomonadota</taxon>
        <taxon>Alphaproteobacteria</taxon>
        <taxon>Rhodospirillales</taxon>
        <taxon>Kiloniellaceae</taxon>
        <taxon>Aestuariispira</taxon>
    </lineage>
</organism>
<dbReference type="AlphaFoldDB" id="A0A3D9HWM2"/>
<feature type="transmembrane region" description="Helical" evidence="4">
    <location>
        <begin position="175"/>
        <end position="196"/>
    </location>
</feature>
<feature type="transmembrane region" description="Helical" evidence="4">
    <location>
        <begin position="232"/>
        <end position="250"/>
    </location>
</feature>
<dbReference type="InterPro" id="IPR036010">
    <property type="entry name" value="2Fe-2S_ferredoxin-like_sf"/>
</dbReference>
<dbReference type="PROSITE" id="PS51085">
    <property type="entry name" value="2FE2S_FER_2"/>
    <property type="match status" value="1"/>
</dbReference>
<dbReference type="GO" id="GO:0005886">
    <property type="term" value="C:plasma membrane"/>
    <property type="evidence" value="ECO:0007669"/>
    <property type="project" value="UniProtKB-SubCell"/>
</dbReference>
<dbReference type="GO" id="GO:0006171">
    <property type="term" value="P:cAMP biosynthetic process"/>
    <property type="evidence" value="ECO:0007669"/>
    <property type="project" value="TreeGrafter"/>
</dbReference>
<sequence length="564" mass="62236">MVTDWDFKQLTNRRFWHLSAGLVMFFYVTCHLINHAAGVVSVDSANLAEEYLIELWTTIGGILLLSAAVLFHLGSALWVTFIRRSLRMPLWQWSQLLLGLLIPALLIEHAMATAGVRLQYGMDPDYRYVLAIFFHFAPEKLIGQLSLLVVAWGHGCIGLHHWLKIRDWYPRIQAHLYALCLIIPTAAIAGVISAGFEVRALVQDPIWSFDMLQEIAYPGGEADLFVARMRDYWLWGYALLILLVFAGRYMRIALYTRRKGVRVTYPSGRRVLVPPGATLLETSRAGGIPHASVCGGRGRCSTCRVLILAGADQALAPPDPLEEKVLANLNMPENVRLACRVRPTGDLRCEPLLPADVTARDALSGGRYRLGQELDIAVMFADLRGFTKLSESKLPFDVVFLLNQYFRFMGTAIEDAGGRVDKFIGDGIMALFGIDGDPMAGKRSALIAARQMAAQLEILNERLKNELGQPLKLVMGVHSGPAIVGTMGHGQATQVTAIGDTVNTAARLESLAKEHDVQLMVSDRVGRDVGIDLGIFPAVEMAVRGRKEPLQVHPIRSAGELPEL</sequence>
<dbReference type="GO" id="GO:0051536">
    <property type="term" value="F:iron-sulfur cluster binding"/>
    <property type="evidence" value="ECO:0007669"/>
    <property type="project" value="InterPro"/>
</dbReference>
<name>A0A3D9HWM2_9PROT</name>